<dbReference type="Pfam" id="PF13610">
    <property type="entry name" value="DDE_Tnp_IS240"/>
    <property type="match status" value="1"/>
</dbReference>
<evidence type="ECO:0000259" key="5">
    <source>
        <dbReference type="PROSITE" id="PS50994"/>
    </source>
</evidence>
<dbReference type="InterPro" id="IPR001584">
    <property type="entry name" value="Integrase_cat-core"/>
</dbReference>
<evidence type="ECO:0000256" key="2">
    <source>
        <dbReference type="ARBA" id="ARBA00022578"/>
    </source>
</evidence>
<dbReference type="GO" id="GO:0032196">
    <property type="term" value="P:transposition"/>
    <property type="evidence" value="ECO:0007669"/>
    <property type="project" value="UniProtKB-KW"/>
</dbReference>
<dbReference type="InterPro" id="IPR047930">
    <property type="entry name" value="Transpos_IS6"/>
</dbReference>
<keyword evidence="3" id="KW-0238">DNA-binding</keyword>
<dbReference type="Gene3D" id="3.30.420.10">
    <property type="entry name" value="Ribonuclease H-like superfamily/Ribonuclease H"/>
    <property type="match status" value="1"/>
</dbReference>
<evidence type="ECO:0000256" key="4">
    <source>
        <dbReference type="ARBA" id="ARBA00023172"/>
    </source>
</evidence>
<dbReference type="SUPFAM" id="SSF53098">
    <property type="entry name" value="Ribonuclease H-like"/>
    <property type="match status" value="1"/>
</dbReference>
<keyword evidence="7" id="KW-1185">Reference proteome</keyword>
<evidence type="ECO:0000313" key="7">
    <source>
        <dbReference type="Proteomes" id="UP000254968"/>
    </source>
</evidence>
<dbReference type="InterPro" id="IPR036397">
    <property type="entry name" value="RNaseH_sf"/>
</dbReference>
<dbReference type="InterPro" id="IPR012337">
    <property type="entry name" value="RNaseH-like_sf"/>
</dbReference>
<dbReference type="EMBL" id="UGNV01000005">
    <property type="protein sequence ID" value="STX55716.1"/>
    <property type="molecule type" value="Genomic_DNA"/>
</dbReference>
<dbReference type="RefSeq" id="WP_115304325.1">
    <property type="nucleotide sequence ID" value="NZ_CAAAHO010000014.1"/>
</dbReference>
<organism evidence="6 7">
    <name type="scientific">Legionella beliardensis</name>
    <dbReference type="NCBI Taxonomy" id="91822"/>
    <lineage>
        <taxon>Bacteria</taxon>
        <taxon>Pseudomonadati</taxon>
        <taxon>Pseudomonadota</taxon>
        <taxon>Gammaproteobacteria</taxon>
        <taxon>Legionellales</taxon>
        <taxon>Legionellaceae</taxon>
        <taxon>Legionella</taxon>
    </lineage>
</organism>
<accession>A0A378JPA0</accession>
<dbReference type="PANTHER" id="PTHR35528">
    <property type="entry name" value="BLL1675 PROTEIN"/>
    <property type="match status" value="1"/>
</dbReference>
<dbReference type="GO" id="GO:0006310">
    <property type="term" value="P:DNA recombination"/>
    <property type="evidence" value="ECO:0007669"/>
    <property type="project" value="UniProtKB-KW"/>
</dbReference>
<keyword evidence="2" id="KW-0815">Transposition</keyword>
<dbReference type="PROSITE" id="PS00163">
    <property type="entry name" value="FUMARATE_LYASES"/>
    <property type="match status" value="1"/>
</dbReference>
<evidence type="ECO:0000256" key="3">
    <source>
        <dbReference type="ARBA" id="ARBA00023125"/>
    </source>
</evidence>
<evidence type="ECO:0000256" key="1">
    <source>
        <dbReference type="ARBA" id="ARBA00002286"/>
    </source>
</evidence>
<name>A0A378JPA0_9GAMM</name>
<proteinExistence type="predicted"/>
<dbReference type="AlphaFoldDB" id="A0A378JPA0"/>
<dbReference type="PANTHER" id="PTHR35528:SF3">
    <property type="entry name" value="BLL1675 PROTEIN"/>
    <property type="match status" value="1"/>
</dbReference>
<dbReference type="NCBIfam" id="NF033587">
    <property type="entry name" value="transpos_IS6"/>
    <property type="match status" value="1"/>
</dbReference>
<reference evidence="6 7" key="1">
    <citation type="submission" date="2018-06" db="EMBL/GenBank/DDBJ databases">
        <authorList>
            <consortium name="Pathogen Informatics"/>
            <person name="Doyle S."/>
        </authorList>
    </citation>
    <scope>NUCLEOTIDE SEQUENCE [LARGE SCALE GENOMIC DNA]</scope>
    <source>
        <strain evidence="6 7">NCTC13315</strain>
    </source>
</reference>
<dbReference type="InterPro" id="IPR052183">
    <property type="entry name" value="IS_Transposase"/>
</dbReference>
<dbReference type="OrthoDB" id="4315389at2"/>
<evidence type="ECO:0000313" key="6">
    <source>
        <dbReference type="EMBL" id="STX55716.1"/>
    </source>
</evidence>
<dbReference type="InterPro" id="IPR032874">
    <property type="entry name" value="DDE_dom"/>
</dbReference>
<dbReference type="GO" id="GO:0015074">
    <property type="term" value="P:DNA integration"/>
    <property type="evidence" value="ECO:0007669"/>
    <property type="project" value="InterPro"/>
</dbReference>
<feature type="domain" description="Integrase catalytic" evidence="5">
    <location>
        <begin position="64"/>
        <end position="227"/>
    </location>
</feature>
<dbReference type="PROSITE" id="PS50994">
    <property type="entry name" value="INTEGRASE"/>
    <property type="match status" value="1"/>
</dbReference>
<dbReference type="GO" id="GO:0003677">
    <property type="term" value="F:DNA binding"/>
    <property type="evidence" value="ECO:0007669"/>
    <property type="project" value="UniProtKB-KW"/>
</dbReference>
<dbReference type="InterPro" id="IPR020557">
    <property type="entry name" value="Fumarate_lyase_CS"/>
</dbReference>
<gene>
    <name evidence="6" type="ORF">NCTC13315_03086</name>
</gene>
<sequence>MISFKGRHFPKDIILMSVRWKIALPLSYRAIEEMMEERGTKVDHSTVQKWVVHYAPQLEQVFRKRKKPVGKSWRMDETYIQVNSKWVYLYCAVDKEGKTIDFMLSERRDRPAVLKFFEKAIGSSGMPEKVNIDKSGSNTAALERINSLLFIHGLWHLFIEVRRIKYLNNLIEQDHRGIKKITKYTLGFKSFASAEATIAGIELHRMLKKGQMVSAQDTPAWMQFYELAA</sequence>
<keyword evidence="4" id="KW-0233">DNA recombination</keyword>
<dbReference type="Proteomes" id="UP000254968">
    <property type="component" value="Unassembled WGS sequence"/>
</dbReference>
<dbReference type="GO" id="GO:0016829">
    <property type="term" value="F:lyase activity"/>
    <property type="evidence" value="ECO:0007669"/>
    <property type="project" value="UniProtKB-ARBA"/>
</dbReference>
<protein>
    <submittedName>
        <fullName evidence="6">Transposase</fullName>
    </submittedName>
</protein>
<comment type="function">
    <text evidence="1">Involved in the transposition of the insertion sequence.</text>
</comment>